<gene>
    <name evidence="2" type="ORF">RIMI_LOCUS19983322</name>
</gene>
<keyword evidence="3" id="KW-1185">Reference proteome</keyword>
<accession>A0ABN9MHU5</accession>
<dbReference type="PROSITE" id="PS50878">
    <property type="entry name" value="RT_POL"/>
    <property type="match status" value="1"/>
</dbReference>
<name>A0ABN9MHU5_9NEOB</name>
<evidence type="ECO:0000313" key="2">
    <source>
        <dbReference type="EMBL" id="CAJ0965163.1"/>
    </source>
</evidence>
<protein>
    <recommendedName>
        <fullName evidence="1">Reverse transcriptase domain-containing protein</fullName>
    </recommendedName>
</protein>
<feature type="domain" description="Reverse transcriptase" evidence="1">
    <location>
        <begin position="1"/>
        <end position="124"/>
    </location>
</feature>
<evidence type="ECO:0000259" key="1">
    <source>
        <dbReference type="PROSITE" id="PS50878"/>
    </source>
</evidence>
<dbReference type="EMBL" id="CAUEEQ010065336">
    <property type="protein sequence ID" value="CAJ0965163.1"/>
    <property type="molecule type" value="Genomic_DNA"/>
</dbReference>
<dbReference type="InterPro" id="IPR000477">
    <property type="entry name" value="RT_dom"/>
</dbReference>
<proteinExistence type="predicted"/>
<evidence type="ECO:0000313" key="3">
    <source>
        <dbReference type="Proteomes" id="UP001176940"/>
    </source>
</evidence>
<sequence>MDVNSLYTSIGHQDGTYSFFLPTKKFLQGFTYPDFNKEFFHFLRIGSFIQEKGTAMGSNMAPPYANIFMNQFEETFVYSHPSFTSFVSYWRRYIDDVFLIWTGEIGVPKHWNYSTEISTLAWGA</sequence>
<reference evidence="2" key="1">
    <citation type="submission" date="2023-07" db="EMBL/GenBank/DDBJ databases">
        <authorList>
            <person name="Stuckert A."/>
        </authorList>
    </citation>
    <scope>NUCLEOTIDE SEQUENCE</scope>
</reference>
<dbReference type="Proteomes" id="UP001176940">
    <property type="component" value="Unassembled WGS sequence"/>
</dbReference>
<dbReference type="PANTHER" id="PTHR21301">
    <property type="entry name" value="REVERSE TRANSCRIPTASE"/>
    <property type="match status" value="1"/>
</dbReference>
<comment type="caution">
    <text evidence="2">The sequence shown here is derived from an EMBL/GenBank/DDBJ whole genome shotgun (WGS) entry which is preliminary data.</text>
</comment>
<organism evidence="2 3">
    <name type="scientific">Ranitomeya imitator</name>
    <name type="common">mimic poison frog</name>
    <dbReference type="NCBI Taxonomy" id="111125"/>
    <lineage>
        <taxon>Eukaryota</taxon>
        <taxon>Metazoa</taxon>
        <taxon>Chordata</taxon>
        <taxon>Craniata</taxon>
        <taxon>Vertebrata</taxon>
        <taxon>Euteleostomi</taxon>
        <taxon>Amphibia</taxon>
        <taxon>Batrachia</taxon>
        <taxon>Anura</taxon>
        <taxon>Neobatrachia</taxon>
        <taxon>Hyloidea</taxon>
        <taxon>Dendrobatidae</taxon>
        <taxon>Dendrobatinae</taxon>
        <taxon>Ranitomeya</taxon>
    </lineage>
</organism>
<dbReference type="PANTHER" id="PTHR21301:SF12">
    <property type="match status" value="1"/>
</dbReference>